<evidence type="ECO:0000259" key="7">
    <source>
        <dbReference type="Pfam" id="PF07282"/>
    </source>
</evidence>
<reference evidence="8 9" key="1">
    <citation type="submission" date="2014-01" db="EMBL/GenBank/DDBJ databases">
        <title>Genome sequencing of Thermotog hypogea.</title>
        <authorList>
            <person name="Zhang X."/>
            <person name="Alvare G."/>
            <person name="Fristensky B."/>
            <person name="Chen L."/>
            <person name="Suen T."/>
            <person name="Chen Q."/>
            <person name="Ma K."/>
        </authorList>
    </citation>
    <scope>NUCLEOTIDE SEQUENCE [LARGE SCALE GENOMIC DNA]</scope>
    <source>
        <strain evidence="8 9">DSM 11164</strain>
    </source>
</reference>
<keyword evidence="4" id="KW-0238">DNA-binding</keyword>
<dbReference type="GO" id="GO:0006310">
    <property type="term" value="P:DNA recombination"/>
    <property type="evidence" value="ECO:0007669"/>
    <property type="project" value="UniProtKB-KW"/>
</dbReference>
<dbReference type="InterPro" id="IPR010095">
    <property type="entry name" value="Cas12f1-like_TNB"/>
</dbReference>
<dbReference type="Pfam" id="PF01385">
    <property type="entry name" value="OrfB_IS605"/>
    <property type="match status" value="1"/>
</dbReference>
<dbReference type="NCBIfam" id="NF040570">
    <property type="entry name" value="guided_TnpB"/>
    <property type="match status" value="1"/>
</dbReference>
<evidence type="ECO:0000313" key="8">
    <source>
        <dbReference type="EMBL" id="AJC73458.1"/>
    </source>
</evidence>
<keyword evidence="5" id="KW-0233">DNA recombination</keyword>
<evidence type="ECO:0000259" key="6">
    <source>
        <dbReference type="Pfam" id="PF01385"/>
    </source>
</evidence>
<keyword evidence="9" id="KW-1185">Reference proteome</keyword>
<evidence type="ECO:0000256" key="5">
    <source>
        <dbReference type="ARBA" id="ARBA00023172"/>
    </source>
</evidence>
<evidence type="ECO:0000256" key="3">
    <source>
        <dbReference type="ARBA" id="ARBA00022578"/>
    </source>
</evidence>
<dbReference type="Proteomes" id="UP000077469">
    <property type="component" value="Chromosome"/>
</dbReference>
<dbReference type="AlphaFoldDB" id="A0A0X1KQ66"/>
<dbReference type="PANTHER" id="PTHR30405">
    <property type="entry name" value="TRANSPOSASE"/>
    <property type="match status" value="1"/>
</dbReference>
<sequence>MSRYIVRTYKVPVPRELYPLCSELNRLAGRIYNKTMSLVKKVKSKKGFWLSPGATQKYILRWSSTINIHTHSKQAIVQQYFQALNSYFTAVKTNPQLKPPHKKKRFMPFIWKDTAIKLSPEGVLRLSMGSSQEPILIQTTLPAGTTIRQVRLVYEAEKYYLHLAIEVKNEHKKKQSVEVMSVDLGILRPITCFDGSEVISYHGGVLNSLIRYRNKKLADFQQTLSKCKKGSKRYRKLLKAKQRMLKRTKHQITDILHKITSNFLKMCLQKGYGTIVIGDITNIRERVEGNDNFNQKVHQWCFRKMVDMITYKAQLLGIEVKLASEEYTSQVCPVCGSKNHAVGRNYECKSCGFSYHRDGVGAINIWQRYLGKKSQVVAGLAPVRGVRFKPHLCGHGVSNAPWKAA</sequence>
<dbReference type="InterPro" id="IPR051399">
    <property type="entry name" value="RNA-guided_DNA_endo/Transpos"/>
</dbReference>
<comment type="similarity">
    <text evidence="1">In the C-terminal section; belongs to the transposase 35 family.</text>
</comment>
<dbReference type="Pfam" id="PF07282">
    <property type="entry name" value="Cas12f1-like_TNB"/>
    <property type="match status" value="1"/>
</dbReference>
<evidence type="ECO:0000256" key="1">
    <source>
        <dbReference type="ARBA" id="ARBA00008761"/>
    </source>
</evidence>
<name>A0A0X1KQ66_9THEM</name>
<dbReference type="EMBL" id="CP007141">
    <property type="protein sequence ID" value="AJC73458.1"/>
    <property type="molecule type" value="Genomic_DNA"/>
</dbReference>
<dbReference type="InterPro" id="IPR001959">
    <property type="entry name" value="Transposase"/>
</dbReference>
<proteinExistence type="inferred from homology"/>
<dbReference type="PANTHER" id="PTHR30405:SF11">
    <property type="entry name" value="RNA-GUIDED DNA ENDONUCLEASE RV2885C-RELATED"/>
    <property type="match status" value="1"/>
</dbReference>
<keyword evidence="3" id="KW-0815">Transposition</keyword>
<feature type="domain" description="Probable transposase IS891/IS1136/IS1341" evidence="6">
    <location>
        <begin position="162"/>
        <end position="283"/>
    </location>
</feature>
<evidence type="ECO:0000313" key="9">
    <source>
        <dbReference type="Proteomes" id="UP000077469"/>
    </source>
</evidence>
<evidence type="ECO:0000256" key="2">
    <source>
        <dbReference type="ARBA" id="ARBA00011044"/>
    </source>
</evidence>
<organism evidence="8 9">
    <name type="scientific">Pseudothermotoga hypogea DSM 11164 = NBRC 106472</name>
    <dbReference type="NCBI Taxonomy" id="1123384"/>
    <lineage>
        <taxon>Bacteria</taxon>
        <taxon>Thermotogati</taxon>
        <taxon>Thermotogota</taxon>
        <taxon>Thermotogae</taxon>
        <taxon>Thermotogales</taxon>
        <taxon>Thermotogaceae</taxon>
        <taxon>Pseudothermotoga</taxon>
    </lineage>
</organism>
<dbReference type="RefSeq" id="WP_039658576.1">
    <property type="nucleotide sequence ID" value="NZ_CP007141.1"/>
</dbReference>
<dbReference type="NCBIfam" id="TIGR01766">
    <property type="entry name" value="IS200/IS605 family accessory protein TnpB-like domain"/>
    <property type="match status" value="1"/>
</dbReference>
<protein>
    <submittedName>
        <fullName evidence="8">Transposase</fullName>
    </submittedName>
</protein>
<dbReference type="KEGG" id="phy:AJ81_03650"/>
<dbReference type="STRING" id="1123384.AJ81_03650"/>
<evidence type="ECO:0000256" key="4">
    <source>
        <dbReference type="ARBA" id="ARBA00023125"/>
    </source>
</evidence>
<comment type="similarity">
    <text evidence="2">In the N-terminal section; belongs to the transposase 2 family.</text>
</comment>
<gene>
    <name evidence="8" type="ORF">AJ81_03650</name>
</gene>
<accession>A0A0X1KQ66</accession>
<dbReference type="PaxDb" id="1123384-AJ81_03650"/>
<dbReference type="GO" id="GO:0003677">
    <property type="term" value="F:DNA binding"/>
    <property type="evidence" value="ECO:0007669"/>
    <property type="project" value="UniProtKB-KW"/>
</dbReference>
<feature type="domain" description="Cas12f1-like TNB" evidence="7">
    <location>
        <begin position="302"/>
        <end position="365"/>
    </location>
</feature>
<dbReference type="PATRIC" id="fig|1123384.7.peg.711"/>
<dbReference type="GO" id="GO:0032196">
    <property type="term" value="P:transposition"/>
    <property type="evidence" value="ECO:0007669"/>
    <property type="project" value="UniProtKB-KW"/>
</dbReference>